<dbReference type="PROSITE" id="PS50042">
    <property type="entry name" value="CNMP_BINDING_3"/>
    <property type="match status" value="1"/>
</dbReference>
<dbReference type="SUPFAM" id="SSF51206">
    <property type="entry name" value="cAMP-binding domain-like"/>
    <property type="match status" value="1"/>
</dbReference>
<dbReference type="RefSeq" id="WP_209769472.1">
    <property type="nucleotide sequence ID" value="NZ_JAGINP010000019.1"/>
</dbReference>
<dbReference type="PANTHER" id="PTHR24567:SF74">
    <property type="entry name" value="HTH-TYPE TRANSCRIPTIONAL REGULATOR ARCR"/>
    <property type="match status" value="1"/>
</dbReference>
<dbReference type="InterPro" id="IPR036388">
    <property type="entry name" value="WH-like_DNA-bd_sf"/>
</dbReference>
<evidence type="ECO:0000259" key="4">
    <source>
        <dbReference type="PROSITE" id="PS50042"/>
    </source>
</evidence>
<evidence type="ECO:0000259" key="5">
    <source>
        <dbReference type="PROSITE" id="PS51063"/>
    </source>
</evidence>
<keyword evidence="1" id="KW-0805">Transcription regulation</keyword>
<dbReference type="Pfam" id="PF00027">
    <property type="entry name" value="cNMP_binding"/>
    <property type="match status" value="1"/>
</dbReference>
<dbReference type="EMBL" id="JAGINP010000019">
    <property type="protein sequence ID" value="MBP2295085.1"/>
    <property type="molecule type" value="Genomic_DNA"/>
</dbReference>
<dbReference type="InterPro" id="IPR036390">
    <property type="entry name" value="WH_DNA-bd_sf"/>
</dbReference>
<dbReference type="InterPro" id="IPR000595">
    <property type="entry name" value="cNMP-bd_dom"/>
</dbReference>
<dbReference type="Pfam" id="PF13545">
    <property type="entry name" value="HTH_Crp_2"/>
    <property type="match status" value="1"/>
</dbReference>
<dbReference type="Gene3D" id="2.60.120.10">
    <property type="entry name" value="Jelly Rolls"/>
    <property type="match status" value="1"/>
</dbReference>
<evidence type="ECO:0000313" key="6">
    <source>
        <dbReference type="EMBL" id="MBP2295085.1"/>
    </source>
</evidence>
<evidence type="ECO:0000256" key="1">
    <source>
        <dbReference type="ARBA" id="ARBA00023015"/>
    </source>
</evidence>
<dbReference type="PANTHER" id="PTHR24567">
    <property type="entry name" value="CRP FAMILY TRANSCRIPTIONAL REGULATORY PROTEIN"/>
    <property type="match status" value="1"/>
</dbReference>
<organism evidence="6 7">
    <name type="scientific">Azospirillum rugosum</name>
    <dbReference type="NCBI Taxonomy" id="416170"/>
    <lineage>
        <taxon>Bacteria</taxon>
        <taxon>Pseudomonadati</taxon>
        <taxon>Pseudomonadota</taxon>
        <taxon>Alphaproteobacteria</taxon>
        <taxon>Rhodospirillales</taxon>
        <taxon>Azospirillaceae</taxon>
        <taxon>Azospirillum</taxon>
    </lineage>
</organism>
<accession>A0ABS4SRB2</accession>
<evidence type="ECO:0000256" key="3">
    <source>
        <dbReference type="ARBA" id="ARBA00023163"/>
    </source>
</evidence>
<dbReference type="SMART" id="SM00100">
    <property type="entry name" value="cNMP"/>
    <property type="match status" value="1"/>
</dbReference>
<sequence>MRPKDLDLVRNLPLLAGICGDTFASLTSGASLEWCSREAVLVTEGEVPDFLHVLVTGAATLSSRADSGQETVLDILCRGDCFAPAAVLADAPSLTSAKLLDPSQILLLSAPVVRAQVARDPVFAHRVMQALAGQFRTLVREVKDLKFRNTTQRLSAFILDQVDRAEDGVAVELPVSRRVLASRLGMTPEQLSRTFAKLSHRDLHISGSTIIVPSIERLRRLCSDGTP</sequence>
<dbReference type="Proteomes" id="UP000781958">
    <property type="component" value="Unassembled WGS sequence"/>
</dbReference>
<protein>
    <submittedName>
        <fullName evidence="6">CRP/FNR family transcriptional activator FtrB</fullName>
    </submittedName>
</protein>
<keyword evidence="2" id="KW-0238">DNA-binding</keyword>
<evidence type="ECO:0000313" key="7">
    <source>
        <dbReference type="Proteomes" id="UP000781958"/>
    </source>
</evidence>
<dbReference type="InterPro" id="IPR014710">
    <property type="entry name" value="RmlC-like_jellyroll"/>
</dbReference>
<proteinExistence type="predicted"/>
<reference evidence="6 7" key="1">
    <citation type="submission" date="2021-03" db="EMBL/GenBank/DDBJ databases">
        <title>Genomic Encyclopedia of Type Strains, Phase III (KMG-III): the genomes of soil and plant-associated and newly described type strains.</title>
        <authorList>
            <person name="Whitman W."/>
        </authorList>
    </citation>
    <scope>NUCLEOTIDE SEQUENCE [LARGE SCALE GENOMIC DNA]</scope>
    <source>
        <strain evidence="6 7">IMMIB AFH-6</strain>
    </source>
</reference>
<dbReference type="SUPFAM" id="SSF46785">
    <property type="entry name" value="Winged helix' DNA-binding domain"/>
    <property type="match status" value="1"/>
</dbReference>
<dbReference type="PROSITE" id="PS51063">
    <property type="entry name" value="HTH_CRP_2"/>
    <property type="match status" value="1"/>
</dbReference>
<comment type="caution">
    <text evidence="6">The sequence shown here is derived from an EMBL/GenBank/DDBJ whole genome shotgun (WGS) entry which is preliminary data.</text>
</comment>
<feature type="domain" description="HTH crp-type" evidence="5">
    <location>
        <begin position="148"/>
        <end position="216"/>
    </location>
</feature>
<name>A0ABS4SRB2_9PROT</name>
<dbReference type="InterPro" id="IPR050397">
    <property type="entry name" value="Env_Response_Regulators"/>
</dbReference>
<dbReference type="InterPro" id="IPR018490">
    <property type="entry name" value="cNMP-bd_dom_sf"/>
</dbReference>
<dbReference type="SMART" id="SM00419">
    <property type="entry name" value="HTH_CRP"/>
    <property type="match status" value="1"/>
</dbReference>
<feature type="domain" description="Cyclic nucleotide-binding" evidence="4">
    <location>
        <begin position="41"/>
        <end position="134"/>
    </location>
</feature>
<keyword evidence="3" id="KW-0804">Transcription</keyword>
<keyword evidence="7" id="KW-1185">Reference proteome</keyword>
<evidence type="ECO:0000256" key="2">
    <source>
        <dbReference type="ARBA" id="ARBA00023125"/>
    </source>
</evidence>
<dbReference type="InterPro" id="IPR012318">
    <property type="entry name" value="HTH_CRP"/>
</dbReference>
<gene>
    <name evidence="6" type="ORF">J2851_004888</name>
</gene>
<dbReference type="Gene3D" id="1.10.10.10">
    <property type="entry name" value="Winged helix-like DNA-binding domain superfamily/Winged helix DNA-binding domain"/>
    <property type="match status" value="1"/>
</dbReference>
<dbReference type="CDD" id="cd00038">
    <property type="entry name" value="CAP_ED"/>
    <property type="match status" value="1"/>
</dbReference>